<dbReference type="Pfam" id="PF10411">
    <property type="entry name" value="DsbC_N"/>
    <property type="match status" value="1"/>
</dbReference>
<dbReference type="InterPro" id="IPR018950">
    <property type="entry name" value="DiS-bond_isomerase_DsbC/G_N"/>
</dbReference>
<feature type="domain" description="Thioredoxin-like fold" evidence="8">
    <location>
        <begin position="110"/>
        <end position="231"/>
    </location>
</feature>
<feature type="domain" description="Disulphide bond isomerase DsbC/G N-terminal" evidence="7">
    <location>
        <begin position="15"/>
        <end position="77"/>
    </location>
</feature>
<evidence type="ECO:0000256" key="3">
    <source>
        <dbReference type="ARBA" id="ARBA00022729"/>
    </source>
</evidence>
<dbReference type="SUPFAM" id="SSF52833">
    <property type="entry name" value="Thioredoxin-like"/>
    <property type="match status" value="1"/>
</dbReference>
<evidence type="ECO:0000259" key="7">
    <source>
        <dbReference type="Pfam" id="PF10411"/>
    </source>
</evidence>
<dbReference type="Gene3D" id="3.40.30.10">
    <property type="entry name" value="Glutaredoxin"/>
    <property type="match status" value="1"/>
</dbReference>
<keyword evidence="3" id="KW-0732">Signal</keyword>
<dbReference type="InterPro" id="IPR051470">
    <property type="entry name" value="Thiol:disulfide_interchange"/>
</dbReference>
<protein>
    <submittedName>
        <fullName evidence="9">Thiol:disulfide interchange protein DsbC</fullName>
    </submittedName>
</protein>
<dbReference type="Gene3D" id="3.10.450.70">
    <property type="entry name" value="Disulphide bond isomerase, DsbC/G, N-terminal"/>
    <property type="match status" value="1"/>
</dbReference>
<dbReference type="GO" id="GO:0042597">
    <property type="term" value="C:periplasmic space"/>
    <property type="evidence" value="ECO:0007669"/>
    <property type="project" value="UniProtKB-SubCell"/>
</dbReference>
<dbReference type="InterPro" id="IPR012336">
    <property type="entry name" value="Thioredoxin-like_fold"/>
</dbReference>
<evidence type="ECO:0000256" key="2">
    <source>
        <dbReference type="ARBA" id="ARBA00009813"/>
    </source>
</evidence>
<dbReference type="PANTHER" id="PTHR35272">
    <property type="entry name" value="THIOL:DISULFIDE INTERCHANGE PROTEIN DSBC-RELATED"/>
    <property type="match status" value="1"/>
</dbReference>
<organism evidence="9">
    <name type="scientific">hydrothermal vent metagenome</name>
    <dbReference type="NCBI Taxonomy" id="652676"/>
    <lineage>
        <taxon>unclassified sequences</taxon>
        <taxon>metagenomes</taxon>
        <taxon>ecological metagenomes</taxon>
    </lineage>
</organism>
<dbReference type="EMBL" id="FPHR01000005">
    <property type="protein sequence ID" value="SFV76590.1"/>
    <property type="molecule type" value="Genomic_DNA"/>
</dbReference>
<comment type="similarity">
    <text evidence="2">Belongs to the thioredoxin family. DsbC subfamily.</text>
</comment>
<dbReference type="PANTHER" id="PTHR35272:SF3">
    <property type="entry name" value="THIOL:DISULFIDE INTERCHANGE PROTEIN DSBC"/>
    <property type="match status" value="1"/>
</dbReference>
<dbReference type="InterPro" id="IPR036249">
    <property type="entry name" value="Thioredoxin-like_sf"/>
</dbReference>
<evidence type="ECO:0000259" key="8">
    <source>
        <dbReference type="Pfam" id="PF13098"/>
    </source>
</evidence>
<dbReference type="InterPro" id="IPR033954">
    <property type="entry name" value="DiS-bond_Isoase_DsbC/G"/>
</dbReference>
<gene>
    <name evidence="9" type="ORF">MNB_SUP05-4-50</name>
</gene>
<keyword evidence="5" id="KW-1015">Disulfide bond</keyword>
<evidence type="ECO:0000256" key="5">
    <source>
        <dbReference type="ARBA" id="ARBA00023157"/>
    </source>
</evidence>
<dbReference type="CDD" id="cd03020">
    <property type="entry name" value="DsbA_DsbC_DsbG"/>
    <property type="match status" value="1"/>
</dbReference>
<keyword evidence="4" id="KW-0574">Periplasm</keyword>
<dbReference type="AlphaFoldDB" id="A0A1W1D7Y5"/>
<dbReference type="SUPFAM" id="SSF54423">
    <property type="entry name" value="DsbC/DsbG N-terminal domain-like"/>
    <property type="match status" value="1"/>
</dbReference>
<evidence type="ECO:0000256" key="4">
    <source>
        <dbReference type="ARBA" id="ARBA00022764"/>
    </source>
</evidence>
<proteinExistence type="inferred from homology"/>
<keyword evidence="6" id="KW-0676">Redox-active center</keyword>
<accession>A0A1W1D7Y5</accession>
<dbReference type="InterPro" id="IPR009094">
    <property type="entry name" value="DiS-bond_isomerase_DsbC/G_N_sf"/>
</dbReference>
<evidence type="ECO:0000256" key="1">
    <source>
        <dbReference type="ARBA" id="ARBA00004418"/>
    </source>
</evidence>
<sequence length="239" mass="26787">MIKTLFITIALLSANSFADKTQIINNLERFFGQIDAKDINKTSFKGVYEVTTYNPIDSMLVSEDGRFLIQGDVVDLSIRQVMGVSDKVKQLKQSLIDTINDVDKIIYPANDEKYIVHVFTDVDCPYCKKLHHEIDSMNDLGISVKYLASPLASLHPTAQGKMQKIWCADDRNQAMDNYNIDRSIPDVEKCKNPVAKQLKISQQLSVTGTPAIFLSDGTHLPGYMPAEKLLTKIRTTLGN</sequence>
<dbReference type="Pfam" id="PF13098">
    <property type="entry name" value="Thioredoxin_2"/>
    <property type="match status" value="1"/>
</dbReference>
<name>A0A1W1D7Y5_9ZZZZ</name>
<comment type="subcellular location">
    <subcellularLocation>
        <location evidence="1">Periplasm</location>
    </subcellularLocation>
</comment>
<evidence type="ECO:0000256" key="6">
    <source>
        <dbReference type="ARBA" id="ARBA00023284"/>
    </source>
</evidence>
<evidence type="ECO:0000313" key="9">
    <source>
        <dbReference type="EMBL" id="SFV76590.1"/>
    </source>
</evidence>
<reference evidence="9" key="1">
    <citation type="submission" date="2016-10" db="EMBL/GenBank/DDBJ databases">
        <authorList>
            <person name="de Groot N.N."/>
        </authorList>
    </citation>
    <scope>NUCLEOTIDE SEQUENCE</scope>
</reference>